<organism evidence="3 4">
    <name type="scientific">Microbacterium aurantiacum</name>
    <dbReference type="NCBI Taxonomy" id="162393"/>
    <lineage>
        <taxon>Bacteria</taxon>
        <taxon>Bacillati</taxon>
        <taxon>Actinomycetota</taxon>
        <taxon>Actinomycetes</taxon>
        <taxon>Micrococcales</taxon>
        <taxon>Microbacteriaceae</taxon>
        <taxon>Microbacterium</taxon>
    </lineage>
</organism>
<sequence>MSARSASSTPLASAPTTRRIPAVKTPTTRALATLAIAGTLTAGAVTLPAAAVADEAASAPFLMPYYTELDLTGDHQVTADDLDVIASAFGTTSADAGWAAVSKVDLDTDGVITVADLAAASQRIIYGDGPFELVEASVIEMQAAMNAGVTTSVEITQAYIDRIAAYDRVAQGEGQRALNSIVTVGSAPALAAAAAADAERAESGLTSMLLGIPVALKDNYNTLDMPTTAGCGCWDGNQTTTDAFMVEGLRADGAVILAKASMDEFAVNLSSTFSAGQAAGSTLDVSSPYNTARNAGGSSGGTGASIAANFAALGFGTDTGGSIRIPSNYNQLVGVRPTVGLASRDGIVPLALSQDTGGPMARSVVDAAVALDAVVGIDDGDPVTARQSGLVPASYTSGLSSTALEGTKIGYVPAMIGSNASTVRLFNAAIADLRAQGAEVVEVATPEGWAAILAEGSGSGPEFNHDLQIYIDAYLNPAVTTRSLAQISESPNIIPNRGITASNPNNATYVSRSRVTPEAYEAWAGPEGTHTLQLARGKQIVTAMMEAEGLDALVYPTGNPYGTIGTNMRLSPNTGLPAVTVPMGQAVEGEPIPGGGANLEFLGRDFSEGALLGFAFDYEQATGHRTSPTLYPALD</sequence>
<dbReference type="InterPro" id="IPR036439">
    <property type="entry name" value="Dockerin_dom_sf"/>
</dbReference>
<feature type="domain" description="Amidase" evidence="2">
    <location>
        <begin position="154"/>
        <end position="447"/>
    </location>
</feature>
<evidence type="ECO:0000256" key="1">
    <source>
        <dbReference type="SAM" id="MobiDB-lite"/>
    </source>
</evidence>
<name>A0AAJ2HH70_9MICO</name>
<dbReference type="Gene3D" id="3.90.1300.10">
    <property type="entry name" value="Amidase signature (AS) domain"/>
    <property type="match status" value="1"/>
</dbReference>
<gene>
    <name evidence="3" type="ORF">KZC50_02095</name>
</gene>
<evidence type="ECO:0000313" key="4">
    <source>
        <dbReference type="Proteomes" id="UP001183582"/>
    </source>
</evidence>
<reference evidence="3 4" key="1">
    <citation type="submission" date="2021-06" db="EMBL/GenBank/DDBJ databases">
        <title>Genome-based taxonomic framework of Microbacterium strains isolated from marine environment, the description of four new species and reclassification of four preexisting species.</title>
        <authorList>
            <person name="Lee S.D."/>
            <person name="Kim S.-M."/>
            <person name="Byeon Y.-S."/>
            <person name="Yang H.L."/>
            <person name="Kim I.S."/>
        </authorList>
    </citation>
    <scope>NUCLEOTIDE SEQUENCE [LARGE SCALE GENOMIC DNA]</scope>
    <source>
        <strain evidence="3 4">KACC 20514</strain>
    </source>
</reference>
<dbReference type="EMBL" id="JAHWXH010000001">
    <property type="protein sequence ID" value="MDS0244400.1"/>
    <property type="molecule type" value="Genomic_DNA"/>
</dbReference>
<dbReference type="PROSITE" id="PS00018">
    <property type="entry name" value="EF_HAND_1"/>
    <property type="match status" value="1"/>
</dbReference>
<dbReference type="InterPro" id="IPR036928">
    <property type="entry name" value="AS_sf"/>
</dbReference>
<dbReference type="InterPro" id="IPR023631">
    <property type="entry name" value="Amidase_dom"/>
</dbReference>
<dbReference type="Pfam" id="PF01425">
    <property type="entry name" value="Amidase"/>
    <property type="match status" value="1"/>
</dbReference>
<evidence type="ECO:0000259" key="2">
    <source>
        <dbReference type="Pfam" id="PF01425"/>
    </source>
</evidence>
<dbReference type="Proteomes" id="UP001183582">
    <property type="component" value="Unassembled WGS sequence"/>
</dbReference>
<dbReference type="InterPro" id="IPR020556">
    <property type="entry name" value="Amidase_CS"/>
</dbReference>
<protein>
    <recommendedName>
        <fullName evidence="2">Amidase domain-containing protein</fullName>
    </recommendedName>
</protein>
<dbReference type="PANTHER" id="PTHR42678:SF34">
    <property type="entry name" value="OS04G0183300 PROTEIN"/>
    <property type="match status" value="1"/>
</dbReference>
<proteinExistence type="predicted"/>
<feature type="compositionally biased region" description="Low complexity" evidence="1">
    <location>
        <begin position="1"/>
        <end position="18"/>
    </location>
</feature>
<accession>A0AAJ2HH70</accession>
<feature type="region of interest" description="Disordered" evidence="1">
    <location>
        <begin position="1"/>
        <end position="22"/>
    </location>
</feature>
<dbReference type="PROSITE" id="PS00571">
    <property type="entry name" value="AMIDASES"/>
    <property type="match status" value="1"/>
</dbReference>
<evidence type="ECO:0000313" key="3">
    <source>
        <dbReference type="EMBL" id="MDS0244400.1"/>
    </source>
</evidence>
<dbReference type="GO" id="GO:0000272">
    <property type="term" value="P:polysaccharide catabolic process"/>
    <property type="evidence" value="ECO:0007669"/>
    <property type="project" value="InterPro"/>
</dbReference>
<dbReference type="SUPFAM" id="SSF75304">
    <property type="entry name" value="Amidase signature (AS) enzymes"/>
    <property type="match status" value="1"/>
</dbReference>
<comment type="caution">
    <text evidence="3">The sequence shown here is derived from an EMBL/GenBank/DDBJ whole genome shotgun (WGS) entry which is preliminary data.</text>
</comment>
<dbReference type="InterPro" id="IPR018247">
    <property type="entry name" value="EF_Hand_1_Ca_BS"/>
</dbReference>
<dbReference type="Gene3D" id="1.10.1330.10">
    <property type="entry name" value="Dockerin domain"/>
    <property type="match status" value="1"/>
</dbReference>
<dbReference type="AlphaFoldDB" id="A0AAJ2HH70"/>
<dbReference type="PANTHER" id="PTHR42678">
    <property type="entry name" value="AMIDASE"/>
    <property type="match status" value="1"/>
</dbReference>